<name>A0A371Q2Z1_STRIH</name>
<dbReference type="AlphaFoldDB" id="A0A371Q2Z1"/>
<gene>
    <name evidence="1" type="ORF">DY245_18075</name>
</gene>
<organism evidence="1 2">
    <name type="scientific">Streptomyces inhibens</name>
    <dbReference type="NCBI Taxonomy" id="2293571"/>
    <lineage>
        <taxon>Bacteria</taxon>
        <taxon>Bacillati</taxon>
        <taxon>Actinomycetota</taxon>
        <taxon>Actinomycetes</taxon>
        <taxon>Kitasatosporales</taxon>
        <taxon>Streptomycetaceae</taxon>
        <taxon>Streptomyces</taxon>
    </lineage>
</organism>
<dbReference type="Proteomes" id="UP000262477">
    <property type="component" value="Unassembled WGS sequence"/>
</dbReference>
<comment type="caution">
    <text evidence="1">The sequence shown here is derived from an EMBL/GenBank/DDBJ whole genome shotgun (WGS) entry which is preliminary data.</text>
</comment>
<evidence type="ECO:0000313" key="2">
    <source>
        <dbReference type="Proteomes" id="UP000262477"/>
    </source>
</evidence>
<protein>
    <submittedName>
        <fullName evidence="1">Uncharacterized protein</fullName>
    </submittedName>
</protein>
<accession>A0A371Q2Z1</accession>
<evidence type="ECO:0000313" key="1">
    <source>
        <dbReference type="EMBL" id="REK89001.1"/>
    </source>
</evidence>
<proteinExistence type="predicted"/>
<keyword evidence="2" id="KW-1185">Reference proteome</keyword>
<dbReference type="EMBL" id="QUAC01000140">
    <property type="protein sequence ID" value="REK89001.1"/>
    <property type="molecule type" value="Genomic_DNA"/>
</dbReference>
<reference evidence="1 2" key="1">
    <citation type="submission" date="2018-08" db="EMBL/GenBank/DDBJ databases">
        <title>Streptomyces NEAU-D10 sp. nov., a novel Actinomycete isolated from soil.</title>
        <authorList>
            <person name="Jin L."/>
        </authorList>
    </citation>
    <scope>NUCLEOTIDE SEQUENCE [LARGE SCALE GENOMIC DNA]</scope>
    <source>
        <strain evidence="1 2">NEAU-D10</strain>
    </source>
</reference>
<sequence length="69" mass="7532">MRTIGSTETLRNWVRQEQVAQGLGGANPEFPSDRLHRGPLGVVLRPHLSGHPHRTVAQLNGILDGRAMA</sequence>